<feature type="domain" description="ABC transporter" evidence="10">
    <location>
        <begin position="265"/>
        <end position="510"/>
    </location>
</feature>
<feature type="region of interest" description="Disordered" evidence="9">
    <location>
        <begin position="247"/>
        <end position="266"/>
    </location>
</feature>
<gene>
    <name evidence="11" type="ORF">GCM10009606_15110</name>
</gene>
<dbReference type="InterPro" id="IPR017871">
    <property type="entry name" value="ABC_transporter-like_CS"/>
</dbReference>
<evidence type="ECO:0000313" key="12">
    <source>
        <dbReference type="Proteomes" id="UP001499979"/>
    </source>
</evidence>
<dbReference type="InterPro" id="IPR027417">
    <property type="entry name" value="P-loop_NTPase"/>
</dbReference>
<feature type="domain" description="ABC transporter" evidence="10">
    <location>
        <begin position="13"/>
        <end position="250"/>
    </location>
</feature>
<organism evidence="11 12">
    <name type="scientific">Nocardioides aquiterrae</name>
    <dbReference type="NCBI Taxonomy" id="203799"/>
    <lineage>
        <taxon>Bacteria</taxon>
        <taxon>Bacillati</taxon>
        <taxon>Actinomycetota</taxon>
        <taxon>Actinomycetes</taxon>
        <taxon>Propionibacteriales</taxon>
        <taxon>Nocardioidaceae</taxon>
        <taxon>Nocardioides</taxon>
    </lineage>
</organism>
<evidence type="ECO:0000256" key="4">
    <source>
        <dbReference type="ARBA" id="ARBA00022737"/>
    </source>
</evidence>
<keyword evidence="5" id="KW-0547">Nucleotide-binding</keyword>
<dbReference type="PROSITE" id="PS50893">
    <property type="entry name" value="ABC_TRANSPORTER_2"/>
    <property type="match status" value="2"/>
</dbReference>
<keyword evidence="2" id="KW-1003">Cell membrane</keyword>
<evidence type="ECO:0000256" key="3">
    <source>
        <dbReference type="ARBA" id="ARBA00022597"/>
    </source>
</evidence>
<protein>
    <submittedName>
        <fullName evidence="11">Sugar ABC transporter ATP-binding protein</fullName>
    </submittedName>
</protein>
<dbReference type="PANTHER" id="PTHR43790">
    <property type="entry name" value="CARBOHYDRATE TRANSPORT ATP-BINDING PROTEIN MG119-RELATED"/>
    <property type="match status" value="1"/>
</dbReference>
<dbReference type="InterPro" id="IPR003439">
    <property type="entry name" value="ABC_transporter-like_ATP-bd"/>
</dbReference>
<dbReference type="EMBL" id="BAAAJE010000006">
    <property type="protein sequence ID" value="GAA1135893.1"/>
    <property type="molecule type" value="Genomic_DNA"/>
</dbReference>
<keyword evidence="1" id="KW-0813">Transport</keyword>
<dbReference type="InterPro" id="IPR050107">
    <property type="entry name" value="ABC_carbohydrate_import_ATPase"/>
</dbReference>
<name>A0ABN1UE46_9ACTN</name>
<evidence type="ECO:0000259" key="10">
    <source>
        <dbReference type="PROSITE" id="PS50893"/>
    </source>
</evidence>
<dbReference type="PANTHER" id="PTHR43790:SF3">
    <property type="entry name" value="D-ALLOSE IMPORT ATP-BINDING PROTEIN ALSA-RELATED"/>
    <property type="match status" value="1"/>
</dbReference>
<reference evidence="11 12" key="1">
    <citation type="journal article" date="2019" name="Int. J. Syst. Evol. Microbiol.">
        <title>The Global Catalogue of Microorganisms (GCM) 10K type strain sequencing project: providing services to taxonomists for standard genome sequencing and annotation.</title>
        <authorList>
            <consortium name="The Broad Institute Genomics Platform"/>
            <consortium name="The Broad Institute Genome Sequencing Center for Infectious Disease"/>
            <person name="Wu L."/>
            <person name="Ma J."/>
        </authorList>
    </citation>
    <scope>NUCLEOTIDE SEQUENCE [LARGE SCALE GENOMIC DNA]</scope>
    <source>
        <strain evidence="11 12">JCM 11813</strain>
    </source>
</reference>
<evidence type="ECO:0000256" key="8">
    <source>
        <dbReference type="ARBA" id="ARBA00023136"/>
    </source>
</evidence>
<dbReference type="CDD" id="cd03216">
    <property type="entry name" value="ABC_Carb_Monos_I"/>
    <property type="match status" value="1"/>
</dbReference>
<evidence type="ECO:0000256" key="9">
    <source>
        <dbReference type="SAM" id="MobiDB-lite"/>
    </source>
</evidence>
<dbReference type="SMART" id="SM00382">
    <property type="entry name" value="AAA"/>
    <property type="match status" value="2"/>
</dbReference>
<sequence length="511" mass="53543">MSVVVDGHPAPLLRLEGVQKTFGPTRALKDANLTIPTGGVVHVLIGENGSGKSTLLGVLSGQIRHDAGTVSLEGRPVRFGSPVAALRHGVAMVSQEIAVAPDLSVAENVLLGRGQVRRWAGISRSASRSKAQGVLERLDFDVDPDCPVRRLRPDQRQMVEIARALTAEARILILDEPTSSLTDDEVGSLFATVRRLKAQGVAIIFVSHRMQELFEIADDITVLRDGVTVAEGSAASFTPESLVSAMLGEDPPAGREGGSAASAGVGSDDPVALRVSGLVVPGSVEDFRLDLRRGEIVGLAGLVGAGRSEVLESIFGARGHAAGTFEIHGKPYVPHGPRRAIAHGIGFVPADRKADGLVLGMSVGANMTMVDTHDAPRLAPPARGRGAATVARVAASLRLNPQLAETGTARLSGGNQQKVAVAKWLVRRPGVLLLDEPTRGVDVMAKADIHQELRAIAAAGSALLVNSSEIDELLTLCHRVLVMFRGRVVADLAVPDTDDSEILKLAGGQPC</sequence>
<dbReference type="InterPro" id="IPR003593">
    <property type="entry name" value="AAA+_ATPase"/>
</dbReference>
<keyword evidence="8" id="KW-0472">Membrane</keyword>
<evidence type="ECO:0000313" key="11">
    <source>
        <dbReference type="EMBL" id="GAA1135893.1"/>
    </source>
</evidence>
<evidence type="ECO:0000256" key="6">
    <source>
        <dbReference type="ARBA" id="ARBA00022840"/>
    </source>
</evidence>
<keyword evidence="6 11" id="KW-0067">ATP-binding</keyword>
<proteinExistence type="predicted"/>
<dbReference type="Pfam" id="PF00005">
    <property type="entry name" value="ABC_tran"/>
    <property type="match status" value="2"/>
</dbReference>
<evidence type="ECO:0000256" key="7">
    <source>
        <dbReference type="ARBA" id="ARBA00022967"/>
    </source>
</evidence>
<keyword evidence="4" id="KW-0677">Repeat</keyword>
<keyword evidence="3" id="KW-0762">Sugar transport</keyword>
<dbReference type="PROSITE" id="PS00211">
    <property type="entry name" value="ABC_TRANSPORTER_1"/>
    <property type="match status" value="1"/>
</dbReference>
<dbReference type="RefSeq" id="WP_343906879.1">
    <property type="nucleotide sequence ID" value="NZ_BAAAJE010000006.1"/>
</dbReference>
<accession>A0ABN1UE46</accession>
<dbReference type="CDD" id="cd03215">
    <property type="entry name" value="ABC_Carb_Monos_II"/>
    <property type="match status" value="1"/>
</dbReference>
<dbReference type="SUPFAM" id="SSF52540">
    <property type="entry name" value="P-loop containing nucleoside triphosphate hydrolases"/>
    <property type="match status" value="2"/>
</dbReference>
<keyword evidence="12" id="KW-1185">Reference proteome</keyword>
<evidence type="ECO:0000256" key="5">
    <source>
        <dbReference type="ARBA" id="ARBA00022741"/>
    </source>
</evidence>
<dbReference type="Gene3D" id="3.40.50.300">
    <property type="entry name" value="P-loop containing nucleotide triphosphate hydrolases"/>
    <property type="match status" value="2"/>
</dbReference>
<dbReference type="GO" id="GO:0005524">
    <property type="term" value="F:ATP binding"/>
    <property type="evidence" value="ECO:0007669"/>
    <property type="project" value="UniProtKB-KW"/>
</dbReference>
<dbReference type="Proteomes" id="UP001499979">
    <property type="component" value="Unassembled WGS sequence"/>
</dbReference>
<evidence type="ECO:0000256" key="2">
    <source>
        <dbReference type="ARBA" id="ARBA00022475"/>
    </source>
</evidence>
<evidence type="ECO:0000256" key="1">
    <source>
        <dbReference type="ARBA" id="ARBA00022448"/>
    </source>
</evidence>
<comment type="caution">
    <text evidence="11">The sequence shown here is derived from an EMBL/GenBank/DDBJ whole genome shotgun (WGS) entry which is preliminary data.</text>
</comment>
<keyword evidence="7" id="KW-1278">Translocase</keyword>